<sequence length="80" mass="8995">MCTLAWNCLGVGNRRTVQELLALARASHPKLVFLCETRQSEEDVKKLRWRLGLRGCEAVSSEGYSGGLALFWDESIQVQI</sequence>
<dbReference type="OrthoDB" id="680200at2759"/>
<dbReference type="AlphaFoldDB" id="A0A2K2CPS5"/>
<dbReference type="PANTHER" id="PTHR35218">
    <property type="entry name" value="RNASE H DOMAIN-CONTAINING PROTEIN"/>
    <property type="match status" value="1"/>
</dbReference>
<dbReference type="EnsemblPlants" id="PNT64024">
    <property type="protein sequence ID" value="PNT64024"/>
    <property type="gene ID" value="BRADI_4g23647v3"/>
</dbReference>
<reference evidence="2" key="3">
    <citation type="submission" date="2018-08" db="UniProtKB">
        <authorList>
            <consortium name="EnsemblPlants"/>
        </authorList>
    </citation>
    <scope>IDENTIFICATION</scope>
    <source>
        <strain evidence="2">cv. Bd21</strain>
    </source>
</reference>
<evidence type="ECO:0000313" key="1">
    <source>
        <dbReference type="EMBL" id="PNT64024.1"/>
    </source>
</evidence>
<dbReference type="EMBL" id="CM000883">
    <property type="protein sequence ID" value="PNT64024.1"/>
    <property type="molecule type" value="Genomic_DNA"/>
</dbReference>
<evidence type="ECO:0008006" key="4">
    <source>
        <dbReference type="Google" id="ProtNLM"/>
    </source>
</evidence>
<protein>
    <recommendedName>
        <fullName evidence="4">Endonuclease/exonuclease/phosphatase domain-containing protein</fullName>
    </recommendedName>
</protein>
<dbReference type="PANTHER" id="PTHR35218:SF9">
    <property type="entry name" value="ENDONUCLEASE_EXONUCLEASE_PHOSPHATASE DOMAIN-CONTAINING PROTEIN"/>
    <property type="match status" value="1"/>
</dbReference>
<evidence type="ECO:0000313" key="2">
    <source>
        <dbReference type="EnsemblPlants" id="PNT64024"/>
    </source>
</evidence>
<evidence type="ECO:0000313" key="3">
    <source>
        <dbReference type="Proteomes" id="UP000008810"/>
    </source>
</evidence>
<dbReference type="Gene3D" id="3.60.10.10">
    <property type="entry name" value="Endonuclease/exonuclease/phosphatase"/>
    <property type="match status" value="1"/>
</dbReference>
<gene>
    <name evidence="1" type="ORF">BRADI_4g23647v3</name>
</gene>
<keyword evidence="3" id="KW-1185">Reference proteome</keyword>
<organism evidence="1">
    <name type="scientific">Brachypodium distachyon</name>
    <name type="common">Purple false brome</name>
    <name type="synonym">Trachynia distachya</name>
    <dbReference type="NCBI Taxonomy" id="15368"/>
    <lineage>
        <taxon>Eukaryota</taxon>
        <taxon>Viridiplantae</taxon>
        <taxon>Streptophyta</taxon>
        <taxon>Embryophyta</taxon>
        <taxon>Tracheophyta</taxon>
        <taxon>Spermatophyta</taxon>
        <taxon>Magnoliopsida</taxon>
        <taxon>Liliopsida</taxon>
        <taxon>Poales</taxon>
        <taxon>Poaceae</taxon>
        <taxon>BOP clade</taxon>
        <taxon>Pooideae</taxon>
        <taxon>Stipodae</taxon>
        <taxon>Brachypodieae</taxon>
        <taxon>Brachypodium</taxon>
    </lineage>
</organism>
<dbReference type="SUPFAM" id="SSF56219">
    <property type="entry name" value="DNase I-like"/>
    <property type="match status" value="1"/>
</dbReference>
<name>A0A2K2CPS5_BRADI</name>
<dbReference type="Gramene" id="PNT64024">
    <property type="protein sequence ID" value="PNT64024"/>
    <property type="gene ID" value="BRADI_4g23647v3"/>
</dbReference>
<reference evidence="1 2" key="1">
    <citation type="journal article" date="2010" name="Nature">
        <title>Genome sequencing and analysis of the model grass Brachypodium distachyon.</title>
        <authorList>
            <consortium name="International Brachypodium Initiative"/>
        </authorList>
    </citation>
    <scope>NUCLEOTIDE SEQUENCE [LARGE SCALE GENOMIC DNA]</scope>
    <source>
        <strain evidence="1 2">Bd21</strain>
    </source>
</reference>
<accession>A0A2K2CPS5</accession>
<dbReference type="Proteomes" id="UP000008810">
    <property type="component" value="Chromosome 4"/>
</dbReference>
<dbReference type="InterPro" id="IPR036691">
    <property type="entry name" value="Endo/exonu/phosph_ase_sf"/>
</dbReference>
<dbReference type="InParanoid" id="A0A2K2CPS5"/>
<reference evidence="1" key="2">
    <citation type="submission" date="2017-06" db="EMBL/GenBank/DDBJ databases">
        <title>WGS assembly of Brachypodium distachyon.</title>
        <authorList>
            <consortium name="The International Brachypodium Initiative"/>
            <person name="Lucas S."/>
            <person name="Harmon-Smith M."/>
            <person name="Lail K."/>
            <person name="Tice H."/>
            <person name="Grimwood J."/>
            <person name="Bruce D."/>
            <person name="Barry K."/>
            <person name="Shu S."/>
            <person name="Lindquist E."/>
            <person name="Wang M."/>
            <person name="Pitluck S."/>
            <person name="Vogel J.P."/>
            <person name="Garvin D.F."/>
            <person name="Mockler T.C."/>
            <person name="Schmutz J."/>
            <person name="Rokhsar D."/>
            <person name="Bevan M.W."/>
        </authorList>
    </citation>
    <scope>NUCLEOTIDE SEQUENCE</scope>
    <source>
        <strain evidence="1">Bd21</strain>
    </source>
</reference>
<proteinExistence type="predicted"/>